<sequence length="112" mass="13056">MLANELSTRTKEGKVAWQETGRKEEYRVYFPDVVLTVSKEEEIWEEAEVEDEFPFVTTYKLNLGSESGRVIDSLKIWPNAEHYELLSEIFENAIARVRDTGINKALDYLIRP</sequence>
<protein>
    <submittedName>
        <fullName evidence="1">Uncharacterized protein</fullName>
    </submittedName>
</protein>
<reference evidence="1" key="1">
    <citation type="journal article" date="2014" name="Genome Biol. Evol.">
        <title>Pangenome evidence for extensive interdomain horizontal transfer affecting lineage core and shell genes in uncultured planktonic thaumarchaeota and euryarchaeota.</title>
        <authorList>
            <person name="Deschamps P."/>
            <person name="Zivanovic Y."/>
            <person name="Moreira D."/>
            <person name="Rodriguez-Valera F."/>
            <person name="Lopez-Garcia P."/>
        </authorList>
    </citation>
    <scope>NUCLEOTIDE SEQUENCE</scope>
</reference>
<dbReference type="AlphaFoldDB" id="A0A075GFY9"/>
<organism evidence="1">
    <name type="scientific">uncultured marine group II/III euryarchaeote KM3_153_G11</name>
    <dbReference type="NCBI Taxonomy" id="1457896"/>
    <lineage>
        <taxon>Archaea</taxon>
        <taxon>Methanobacteriati</taxon>
        <taxon>Methanobacteriota</taxon>
        <taxon>environmental samples</taxon>
    </lineage>
</organism>
<dbReference type="EMBL" id="KF900641">
    <property type="protein sequence ID" value="AIF02140.1"/>
    <property type="molecule type" value="Genomic_DNA"/>
</dbReference>
<proteinExistence type="predicted"/>
<accession>A0A075GFY9</accession>
<evidence type="ECO:0000313" key="1">
    <source>
        <dbReference type="EMBL" id="AIF02140.1"/>
    </source>
</evidence>
<name>A0A075GFY9_9EURY</name>